<protein>
    <recommendedName>
        <fullName evidence="3">FlgN protein</fullName>
    </recommendedName>
</protein>
<organism evidence="1 2">
    <name type="scientific">Granulicella aggregans</name>
    <dbReference type="NCBI Taxonomy" id="474949"/>
    <lineage>
        <taxon>Bacteria</taxon>
        <taxon>Pseudomonadati</taxon>
        <taxon>Acidobacteriota</taxon>
        <taxon>Terriglobia</taxon>
        <taxon>Terriglobales</taxon>
        <taxon>Acidobacteriaceae</taxon>
        <taxon>Granulicella</taxon>
    </lineage>
</organism>
<evidence type="ECO:0000313" key="2">
    <source>
        <dbReference type="Proteomes" id="UP000540989"/>
    </source>
</evidence>
<evidence type="ECO:0000313" key="1">
    <source>
        <dbReference type="EMBL" id="MBB5056373.1"/>
    </source>
</evidence>
<comment type="caution">
    <text evidence="1">The sequence shown here is derived from an EMBL/GenBank/DDBJ whole genome shotgun (WGS) entry which is preliminary data.</text>
</comment>
<accession>A0A7W8E1Z8</accession>
<proteinExistence type="predicted"/>
<sequence>MHLWKQQLSPDEGKEYLANLQCLAGELETAMNCIARQELSPLQESIKVQQAACSRLAHIQRGRSAKLSADRALSANCEESDLSFQIEEAIASVLVLNKRYAALLRHSGETLRLFAGLFRSYQGSTHSTSGVQANLQTWSCEV</sequence>
<dbReference type="RefSeq" id="WP_184214024.1">
    <property type="nucleotide sequence ID" value="NZ_JACHIP010000001.1"/>
</dbReference>
<dbReference type="EMBL" id="JACHIP010000001">
    <property type="protein sequence ID" value="MBB5056373.1"/>
    <property type="molecule type" value="Genomic_DNA"/>
</dbReference>
<gene>
    <name evidence="1" type="ORF">HDF16_001042</name>
</gene>
<dbReference type="Proteomes" id="UP000540989">
    <property type="component" value="Unassembled WGS sequence"/>
</dbReference>
<dbReference type="AlphaFoldDB" id="A0A7W8E1Z8"/>
<reference evidence="1 2" key="1">
    <citation type="submission" date="2020-08" db="EMBL/GenBank/DDBJ databases">
        <title>Genomic Encyclopedia of Type Strains, Phase IV (KMG-V): Genome sequencing to study the core and pangenomes of soil and plant-associated prokaryotes.</title>
        <authorList>
            <person name="Whitman W."/>
        </authorList>
    </citation>
    <scope>NUCLEOTIDE SEQUENCE [LARGE SCALE GENOMIC DNA]</scope>
    <source>
        <strain evidence="1 2">M8UP14</strain>
    </source>
</reference>
<evidence type="ECO:0008006" key="3">
    <source>
        <dbReference type="Google" id="ProtNLM"/>
    </source>
</evidence>
<keyword evidence="2" id="KW-1185">Reference proteome</keyword>
<name>A0A7W8E1Z8_9BACT</name>